<dbReference type="Gene3D" id="1.20.1720.10">
    <property type="entry name" value="Multidrug resistance protein D"/>
    <property type="match status" value="1"/>
</dbReference>
<evidence type="ECO:0000256" key="7">
    <source>
        <dbReference type="ARBA" id="ARBA00023136"/>
    </source>
</evidence>
<feature type="transmembrane region" description="Helical" evidence="8">
    <location>
        <begin position="183"/>
        <end position="203"/>
    </location>
</feature>
<feature type="transmembrane region" description="Helical" evidence="8">
    <location>
        <begin position="327"/>
        <end position="350"/>
    </location>
</feature>
<organism evidence="10 11">
    <name type="scientific">Micromonospora phaseoli</name>
    <dbReference type="NCBI Taxonomy" id="1144548"/>
    <lineage>
        <taxon>Bacteria</taxon>
        <taxon>Bacillati</taxon>
        <taxon>Actinomycetota</taxon>
        <taxon>Actinomycetes</taxon>
        <taxon>Micromonosporales</taxon>
        <taxon>Micromonosporaceae</taxon>
        <taxon>Micromonospora</taxon>
    </lineage>
</organism>
<feature type="transmembrane region" description="Helical" evidence="8">
    <location>
        <begin position="362"/>
        <end position="382"/>
    </location>
</feature>
<evidence type="ECO:0000256" key="4">
    <source>
        <dbReference type="ARBA" id="ARBA00022475"/>
    </source>
</evidence>
<dbReference type="PROSITE" id="PS00216">
    <property type="entry name" value="SUGAR_TRANSPORT_1"/>
    <property type="match status" value="1"/>
</dbReference>
<dbReference type="GO" id="GO:1990961">
    <property type="term" value="P:xenobiotic detoxification by transmembrane export across the plasma membrane"/>
    <property type="evidence" value="ECO:0007669"/>
    <property type="project" value="InterPro"/>
</dbReference>
<comment type="similarity">
    <text evidence="2">Belongs to the major facilitator superfamily. Bcr/CmlA family.</text>
</comment>
<keyword evidence="5 8" id="KW-0812">Transmembrane</keyword>
<keyword evidence="6 8" id="KW-1133">Transmembrane helix</keyword>
<accession>A0A1H6V2R9</accession>
<dbReference type="EMBL" id="FNYV01000002">
    <property type="protein sequence ID" value="SEI94920.1"/>
    <property type="molecule type" value="Genomic_DNA"/>
</dbReference>
<evidence type="ECO:0000256" key="6">
    <source>
        <dbReference type="ARBA" id="ARBA00022989"/>
    </source>
</evidence>
<gene>
    <name evidence="10" type="ORF">SAMN05443287_102359</name>
</gene>
<dbReference type="InterPro" id="IPR020846">
    <property type="entry name" value="MFS_dom"/>
</dbReference>
<dbReference type="PANTHER" id="PTHR23502:SF132">
    <property type="entry name" value="POLYAMINE TRANSPORTER 2-RELATED"/>
    <property type="match status" value="1"/>
</dbReference>
<keyword evidence="7 8" id="KW-0472">Membrane</keyword>
<feature type="transmembrane region" description="Helical" evidence="8">
    <location>
        <begin position="95"/>
        <end position="117"/>
    </location>
</feature>
<feature type="transmembrane region" description="Helical" evidence="8">
    <location>
        <begin position="152"/>
        <end position="171"/>
    </location>
</feature>
<comment type="subcellular location">
    <subcellularLocation>
        <location evidence="1">Cell membrane</location>
        <topology evidence="1">Multi-pass membrane protein</topology>
    </subcellularLocation>
</comment>
<proteinExistence type="inferred from homology"/>
<feature type="transmembrane region" description="Helical" evidence="8">
    <location>
        <begin position="299"/>
        <end position="321"/>
    </location>
</feature>
<dbReference type="Pfam" id="PF07690">
    <property type="entry name" value="MFS_1"/>
    <property type="match status" value="1"/>
</dbReference>
<feature type="transmembrane region" description="Helical" evidence="8">
    <location>
        <begin position="231"/>
        <end position="250"/>
    </location>
</feature>
<protein>
    <submittedName>
        <fullName evidence="10">MFS transporter, DHA1 family, bicyclomycin/chloramphenicol resistance protein</fullName>
    </submittedName>
</protein>
<dbReference type="CDD" id="cd17320">
    <property type="entry name" value="MFS_MdfA_MDR_like"/>
    <property type="match status" value="1"/>
</dbReference>
<dbReference type="InterPro" id="IPR005829">
    <property type="entry name" value="Sugar_transporter_CS"/>
</dbReference>
<keyword evidence="11" id="KW-1185">Reference proteome</keyword>
<feature type="transmembrane region" description="Helical" evidence="8">
    <location>
        <begin position="28"/>
        <end position="50"/>
    </location>
</feature>
<dbReference type="GO" id="GO:0005886">
    <property type="term" value="C:plasma membrane"/>
    <property type="evidence" value="ECO:0007669"/>
    <property type="project" value="UniProtKB-SubCell"/>
</dbReference>
<sequence>MTAADTVAAPPAALMPGDLMTRRQRLRLILVLGSLIAVGPLTIDMYLPALPAIVDDLATSSAAVQLTLTGTLIGLALGQLLIGPLSDAVGRRKPLIAGTALHIVASVCCALAPNIAVLGALRVVQGLGAAAAAVIAMAVVRDLFSGSSFAQLLSRLLLVMGAAPVLAPTLGSELLRWTQWRGVFAALAVFGVLLLLIAILGLPETLPPLRRQRGGVVPTVRLYGSLLRDRAFVGLVLVAGLAMAALFAYVGGSSFVLQGQYGLDEQQFGLAFGAGAIGLIAATQANVRLLRRYSPQRILFTALLVGSAASLVLLGFAATGIGGLPALLAALWVVLATAGLALPNAPALALTRHGEAAGTASALLGAAQFGIGAVAAPLVGVFGTGAMAMALVIAGGMVSALVVLLLVVRPGRLPAMQPETETMAVAVH</sequence>
<keyword evidence="3" id="KW-0813">Transport</keyword>
<reference evidence="11" key="1">
    <citation type="submission" date="2016-10" db="EMBL/GenBank/DDBJ databases">
        <authorList>
            <person name="Varghese N."/>
            <person name="Submissions S."/>
        </authorList>
    </citation>
    <scope>NUCLEOTIDE SEQUENCE [LARGE SCALE GENOMIC DNA]</scope>
    <source>
        <strain evidence="11">CGMCC 4.7038</strain>
    </source>
</reference>
<evidence type="ECO:0000259" key="9">
    <source>
        <dbReference type="PROSITE" id="PS50850"/>
    </source>
</evidence>
<evidence type="ECO:0000313" key="11">
    <source>
        <dbReference type="Proteomes" id="UP000198707"/>
    </source>
</evidence>
<dbReference type="InterPro" id="IPR011701">
    <property type="entry name" value="MFS"/>
</dbReference>
<feature type="domain" description="Major facilitator superfamily (MFS) profile" evidence="9">
    <location>
        <begin position="26"/>
        <end position="412"/>
    </location>
</feature>
<dbReference type="STRING" id="1144548.SAMN05443287_102359"/>
<evidence type="ECO:0000256" key="1">
    <source>
        <dbReference type="ARBA" id="ARBA00004651"/>
    </source>
</evidence>
<dbReference type="AlphaFoldDB" id="A0A1H6V2R9"/>
<feature type="transmembrane region" description="Helical" evidence="8">
    <location>
        <begin position="388"/>
        <end position="408"/>
    </location>
</feature>
<evidence type="ECO:0000256" key="5">
    <source>
        <dbReference type="ARBA" id="ARBA00022692"/>
    </source>
</evidence>
<dbReference type="InterPro" id="IPR036259">
    <property type="entry name" value="MFS_trans_sf"/>
</dbReference>
<evidence type="ECO:0000256" key="2">
    <source>
        <dbReference type="ARBA" id="ARBA00006236"/>
    </source>
</evidence>
<dbReference type="NCBIfam" id="TIGR00710">
    <property type="entry name" value="efflux_Bcr_CflA"/>
    <property type="match status" value="1"/>
</dbReference>
<feature type="transmembrane region" description="Helical" evidence="8">
    <location>
        <begin position="123"/>
        <end position="140"/>
    </location>
</feature>
<keyword evidence="4" id="KW-1003">Cell membrane</keyword>
<evidence type="ECO:0000313" key="10">
    <source>
        <dbReference type="EMBL" id="SEI94920.1"/>
    </source>
</evidence>
<dbReference type="PROSITE" id="PS50850">
    <property type="entry name" value="MFS"/>
    <property type="match status" value="1"/>
</dbReference>
<evidence type="ECO:0000256" key="8">
    <source>
        <dbReference type="SAM" id="Phobius"/>
    </source>
</evidence>
<feature type="transmembrane region" description="Helical" evidence="8">
    <location>
        <begin position="270"/>
        <end position="287"/>
    </location>
</feature>
<dbReference type="SUPFAM" id="SSF103473">
    <property type="entry name" value="MFS general substrate transporter"/>
    <property type="match status" value="1"/>
</dbReference>
<feature type="transmembrane region" description="Helical" evidence="8">
    <location>
        <begin position="62"/>
        <end position="83"/>
    </location>
</feature>
<dbReference type="FunFam" id="1.20.1720.10:FF:000005">
    <property type="entry name" value="Bcr/CflA family efflux transporter"/>
    <property type="match status" value="1"/>
</dbReference>
<dbReference type="PANTHER" id="PTHR23502">
    <property type="entry name" value="MAJOR FACILITATOR SUPERFAMILY"/>
    <property type="match status" value="1"/>
</dbReference>
<dbReference type="GO" id="GO:0042910">
    <property type="term" value="F:xenobiotic transmembrane transporter activity"/>
    <property type="evidence" value="ECO:0007669"/>
    <property type="project" value="InterPro"/>
</dbReference>
<dbReference type="InterPro" id="IPR004812">
    <property type="entry name" value="Efflux_drug-R_Bcr/CmlA"/>
</dbReference>
<evidence type="ECO:0000256" key="3">
    <source>
        <dbReference type="ARBA" id="ARBA00022448"/>
    </source>
</evidence>
<dbReference type="Proteomes" id="UP000198707">
    <property type="component" value="Unassembled WGS sequence"/>
</dbReference>
<name>A0A1H6V2R9_9ACTN</name>